<evidence type="ECO:0000256" key="3">
    <source>
        <dbReference type="ARBA" id="ARBA00022679"/>
    </source>
</evidence>
<evidence type="ECO:0000313" key="10">
    <source>
        <dbReference type="EMBL" id="KXB54868.1"/>
    </source>
</evidence>
<dbReference type="OrthoDB" id="9788659at2"/>
<dbReference type="SUPFAM" id="SSF82171">
    <property type="entry name" value="DPP6 N-terminal domain-like"/>
    <property type="match status" value="1"/>
</dbReference>
<dbReference type="InterPro" id="IPR000719">
    <property type="entry name" value="Prot_kinase_dom"/>
</dbReference>
<keyword evidence="11" id="KW-1185">Reference proteome</keyword>
<dbReference type="SUPFAM" id="SSF56112">
    <property type="entry name" value="Protein kinase-like (PK-like)"/>
    <property type="match status" value="1"/>
</dbReference>
<evidence type="ECO:0000256" key="2">
    <source>
        <dbReference type="ARBA" id="ARBA00012513"/>
    </source>
</evidence>
<dbReference type="Gene3D" id="2.130.10.10">
    <property type="entry name" value="YVTN repeat-like/Quinoprotein amine dehydrogenase"/>
    <property type="match status" value="1"/>
</dbReference>
<dbReference type="PROSITE" id="PS00107">
    <property type="entry name" value="PROTEIN_KINASE_ATP"/>
    <property type="match status" value="1"/>
</dbReference>
<dbReference type="STRING" id="467210.HMPREF1866_02232"/>
<dbReference type="GO" id="GO:0005524">
    <property type="term" value="F:ATP binding"/>
    <property type="evidence" value="ECO:0007669"/>
    <property type="project" value="UniProtKB-UniRule"/>
</dbReference>
<evidence type="ECO:0000256" key="1">
    <source>
        <dbReference type="ARBA" id="ARBA00010886"/>
    </source>
</evidence>
<dbReference type="CDD" id="cd14014">
    <property type="entry name" value="STKc_PknB_like"/>
    <property type="match status" value="1"/>
</dbReference>
<dbReference type="PANTHER" id="PTHR43671">
    <property type="entry name" value="SERINE/THREONINE-PROTEIN KINASE NEK"/>
    <property type="match status" value="1"/>
</dbReference>
<proteinExistence type="inferred from homology"/>
<keyword evidence="3" id="KW-0808">Transferase</keyword>
<keyword evidence="4 7" id="KW-0547">Nucleotide-binding</keyword>
<dbReference type="EC" id="2.7.11.1" evidence="2"/>
<sequence>MSNIVGGIYELREQIGAGGGGIVYLGWHINLKKPVVLKADKRSLKVGYDILRKEVDMLKNLSNSYIPQVYDFFEESGVVYTVIEYIDGKSFKDLLNMGQVFCQSDVIRWACQILNALIYLHNQKPYGILHGDIKPANIMLRDCGDICLIDYNIALALGEDGAVRVGYSRGYASPEHYGISYFEDFDTNVYDDTEIVNSDTVIVTGNRKITKYSNDKSKVSSGIRLDVRSDIYSLGATLYHLVSGNRPEVDATKVVRLDDTVCSPALASIISKAMHPVIGKRYQSADEMLQAFLDIYKNDKRSIRFRREKKIVFGALSIIALAGVISVAVGMKRQNILQQRLITVEYSKNALQEGDKKKAISLALSTLPDGNGIFDISTGAKGQEALTDALGVYNLATSFENDSRVELPNIPLKIVSSEHNSLFAYIYHGGTIIYDPNLRKEVVRLDLIDNAKANVYFLNDNKILYTGDKGVSIYDISTGKNLWTKDIVNEIAISGDENTFVGITDKKIFVYSVKSGELLKEFSLNIGRNLPVNNIFADNGSDIFCLNKDGSFLAVSLEDGSVRIYPINSDDPKDNDIILTGPSDYSSFKGEFCDDYFGYTASKEGNSIVDIIDIKEMKQVAAYNSDRQIKLKVLDNQFILCDGSIIESIDIDLGKENQLLYLDDNKIEDFDIGERWIVVSTDNNKVGVYSKSGKNVYEKNSDMSFFDIKINGDWICTASRDDASILTIKNDNEESLISMTYDSLYLHDEARVSDDLNRLILFSIYGMQIYDKKGNILSEIEFPDRKNIYDQQYRRSSNSTDIYKKDIFGDVTKHILSSDLVEGQSFLEVFWYDGTVRRYDDMDGHLISEYQIDKPSKEVYEEFRTKNYKVISSINKPTKIYSIKNNKILKVLENTDYLTYVNQIEDMLLIEYVRASVSSENVQVKKNSDISGMTSVEKYGVLLNSNLEEIARIPGLCDYSKNIFYFDDKVGNIRKRGILSLSELKEIAKKELRN</sequence>
<feature type="binding site" evidence="7">
    <location>
        <position position="38"/>
    </location>
    <ligand>
        <name>ATP</name>
        <dbReference type="ChEBI" id="CHEBI:30616"/>
    </ligand>
</feature>
<name>A0A133ZHD9_9FIRM</name>
<evidence type="ECO:0000256" key="6">
    <source>
        <dbReference type="ARBA" id="ARBA00022840"/>
    </source>
</evidence>
<evidence type="ECO:0000256" key="8">
    <source>
        <dbReference type="SAM" id="Phobius"/>
    </source>
</evidence>
<keyword evidence="5 10" id="KW-0418">Kinase</keyword>
<feature type="transmembrane region" description="Helical" evidence="8">
    <location>
        <begin position="311"/>
        <end position="331"/>
    </location>
</feature>
<evidence type="ECO:0000256" key="7">
    <source>
        <dbReference type="PROSITE-ProRule" id="PRU10141"/>
    </source>
</evidence>
<feature type="domain" description="Protein kinase" evidence="9">
    <location>
        <begin position="9"/>
        <end position="293"/>
    </location>
</feature>
<keyword evidence="8" id="KW-1133">Transmembrane helix</keyword>
<keyword evidence="8" id="KW-0812">Transmembrane</keyword>
<organism evidence="10 11">
    <name type="scientific">Lachnoanaerobaculum saburreum</name>
    <dbReference type="NCBI Taxonomy" id="467210"/>
    <lineage>
        <taxon>Bacteria</taxon>
        <taxon>Bacillati</taxon>
        <taxon>Bacillota</taxon>
        <taxon>Clostridia</taxon>
        <taxon>Lachnospirales</taxon>
        <taxon>Lachnospiraceae</taxon>
        <taxon>Lachnoanaerobaculum</taxon>
    </lineage>
</organism>
<dbReference type="Pfam" id="PF00069">
    <property type="entry name" value="Pkinase"/>
    <property type="match status" value="1"/>
</dbReference>
<evidence type="ECO:0000256" key="5">
    <source>
        <dbReference type="ARBA" id="ARBA00022777"/>
    </source>
</evidence>
<evidence type="ECO:0000259" key="9">
    <source>
        <dbReference type="PROSITE" id="PS50011"/>
    </source>
</evidence>
<dbReference type="GO" id="GO:0004674">
    <property type="term" value="F:protein serine/threonine kinase activity"/>
    <property type="evidence" value="ECO:0007669"/>
    <property type="project" value="UniProtKB-EC"/>
</dbReference>
<evidence type="ECO:0000256" key="4">
    <source>
        <dbReference type="ARBA" id="ARBA00022741"/>
    </source>
</evidence>
<dbReference type="InterPro" id="IPR015943">
    <property type="entry name" value="WD40/YVTN_repeat-like_dom_sf"/>
</dbReference>
<dbReference type="EMBL" id="LSDA01000124">
    <property type="protein sequence ID" value="KXB54868.1"/>
    <property type="molecule type" value="Genomic_DNA"/>
</dbReference>
<dbReference type="InterPro" id="IPR017441">
    <property type="entry name" value="Protein_kinase_ATP_BS"/>
</dbReference>
<evidence type="ECO:0000313" key="11">
    <source>
        <dbReference type="Proteomes" id="UP000070394"/>
    </source>
</evidence>
<dbReference type="PROSITE" id="PS50011">
    <property type="entry name" value="PROTEIN_KINASE_DOM"/>
    <property type="match status" value="1"/>
</dbReference>
<keyword evidence="8" id="KW-0472">Membrane</keyword>
<comment type="similarity">
    <text evidence="1">Belongs to the protein kinase superfamily. NEK Ser/Thr protein kinase family. NIMA subfamily.</text>
</comment>
<dbReference type="PROSITE" id="PS00108">
    <property type="entry name" value="PROTEIN_KINASE_ST"/>
    <property type="match status" value="1"/>
</dbReference>
<keyword evidence="6 7" id="KW-0067">ATP-binding</keyword>
<protein>
    <recommendedName>
        <fullName evidence="2">non-specific serine/threonine protein kinase</fullName>
        <ecNumber evidence="2">2.7.11.1</ecNumber>
    </recommendedName>
</protein>
<dbReference type="Proteomes" id="UP000070394">
    <property type="component" value="Unassembled WGS sequence"/>
</dbReference>
<accession>A0A133ZHD9</accession>
<dbReference type="InterPro" id="IPR050660">
    <property type="entry name" value="NEK_Ser/Thr_kinase"/>
</dbReference>
<comment type="caution">
    <text evidence="10">The sequence shown here is derived from an EMBL/GenBank/DDBJ whole genome shotgun (WGS) entry which is preliminary data.</text>
</comment>
<dbReference type="PANTHER" id="PTHR43671:SF13">
    <property type="entry name" value="SERINE_THREONINE-PROTEIN KINASE NEK2"/>
    <property type="match status" value="1"/>
</dbReference>
<dbReference type="RefSeq" id="WP_060931835.1">
    <property type="nucleotide sequence ID" value="NZ_KQ959840.1"/>
</dbReference>
<reference evidence="11" key="1">
    <citation type="submission" date="2016-01" db="EMBL/GenBank/DDBJ databases">
        <authorList>
            <person name="Mitreva M."/>
            <person name="Pepin K.H."/>
            <person name="Mihindukulasuriya K.A."/>
            <person name="Fulton R."/>
            <person name="Fronick C."/>
            <person name="O'Laughlin M."/>
            <person name="Miner T."/>
            <person name="Herter B."/>
            <person name="Rosa B.A."/>
            <person name="Cordes M."/>
            <person name="Tomlinson C."/>
            <person name="Wollam A."/>
            <person name="Palsikar V.B."/>
            <person name="Mardis E.R."/>
            <person name="Wilson R.K."/>
        </authorList>
    </citation>
    <scope>NUCLEOTIDE SEQUENCE [LARGE SCALE GENOMIC DNA]</scope>
    <source>
        <strain evidence="11">DNF00896</strain>
    </source>
</reference>
<dbReference type="InterPro" id="IPR011009">
    <property type="entry name" value="Kinase-like_dom_sf"/>
</dbReference>
<dbReference type="Gene3D" id="3.30.200.20">
    <property type="entry name" value="Phosphorylase Kinase, domain 1"/>
    <property type="match status" value="1"/>
</dbReference>
<dbReference type="SMART" id="SM00220">
    <property type="entry name" value="S_TKc"/>
    <property type="match status" value="1"/>
</dbReference>
<dbReference type="InterPro" id="IPR008271">
    <property type="entry name" value="Ser/Thr_kinase_AS"/>
</dbReference>
<dbReference type="Gene3D" id="1.10.510.10">
    <property type="entry name" value="Transferase(Phosphotransferase) domain 1"/>
    <property type="match status" value="1"/>
</dbReference>
<dbReference type="AlphaFoldDB" id="A0A133ZHD9"/>
<gene>
    <name evidence="10" type="ORF">HMPREF1866_02232</name>
</gene>
<dbReference type="PATRIC" id="fig|467210.3.peg.2210"/>